<accession>A0A9W7G3B0</accession>
<evidence type="ECO:0000256" key="3">
    <source>
        <dbReference type="PROSITE-ProRule" id="PRU00221"/>
    </source>
</evidence>
<protein>
    <submittedName>
        <fullName evidence="5">Uncharacterized protein</fullName>
    </submittedName>
</protein>
<keyword evidence="1 3" id="KW-0853">WD repeat</keyword>
<proteinExistence type="predicted"/>
<dbReference type="EMBL" id="BRYA01000009">
    <property type="protein sequence ID" value="GMI31490.1"/>
    <property type="molecule type" value="Genomic_DNA"/>
</dbReference>
<dbReference type="InterPro" id="IPR015943">
    <property type="entry name" value="WD40/YVTN_repeat-like_dom_sf"/>
</dbReference>
<dbReference type="CDD" id="cd00200">
    <property type="entry name" value="WD40"/>
    <property type="match status" value="1"/>
</dbReference>
<evidence type="ECO:0000256" key="2">
    <source>
        <dbReference type="ARBA" id="ARBA00022737"/>
    </source>
</evidence>
<dbReference type="InterPro" id="IPR001680">
    <property type="entry name" value="WD40_rpt"/>
</dbReference>
<keyword evidence="2" id="KW-0677">Repeat</keyword>
<dbReference type="Proteomes" id="UP001165065">
    <property type="component" value="Unassembled WGS sequence"/>
</dbReference>
<organism evidence="5 6">
    <name type="scientific">Triparma columacea</name>
    <dbReference type="NCBI Taxonomy" id="722753"/>
    <lineage>
        <taxon>Eukaryota</taxon>
        <taxon>Sar</taxon>
        <taxon>Stramenopiles</taxon>
        <taxon>Ochrophyta</taxon>
        <taxon>Bolidophyceae</taxon>
        <taxon>Parmales</taxon>
        <taxon>Triparmaceae</taxon>
        <taxon>Triparma</taxon>
    </lineage>
</organism>
<feature type="coiled-coil region" evidence="4">
    <location>
        <begin position="163"/>
        <end position="190"/>
    </location>
</feature>
<name>A0A9W7G3B0_9STRA</name>
<feature type="repeat" description="WD" evidence="3">
    <location>
        <begin position="526"/>
        <end position="567"/>
    </location>
</feature>
<dbReference type="PROSITE" id="PS00678">
    <property type="entry name" value="WD_REPEATS_1"/>
    <property type="match status" value="1"/>
</dbReference>
<dbReference type="PROSITE" id="PS50082">
    <property type="entry name" value="WD_REPEATS_2"/>
    <property type="match status" value="2"/>
</dbReference>
<dbReference type="PROSITE" id="PS50294">
    <property type="entry name" value="WD_REPEATS_REGION"/>
    <property type="match status" value="2"/>
</dbReference>
<dbReference type="SMART" id="SM00320">
    <property type="entry name" value="WD40"/>
    <property type="match status" value="6"/>
</dbReference>
<dbReference type="Pfam" id="PF00400">
    <property type="entry name" value="WD40"/>
    <property type="match status" value="4"/>
</dbReference>
<dbReference type="OrthoDB" id="10266330at2759"/>
<evidence type="ECO:0000313" key="6">
    <source>
        <dbReference type="Proteomes" id="UP001165065"/>
    </source>
</evidence>
<dbReference type="PANTHER" id="PTHR19879">
    <property type="entry name" value="TRANSCRIPTION INITIATION FACTOR TFIID"/>
    <property type="match status" value="1"/>
</dbReference>
<keyword evidence="6" id="KW-1185">Reference proteome</keyword>
<dbReference type="SUPFAM" id="SSF50978">
    <property type="entry name" value="WD40 repeat-like"/>
    <property type="match status" value="1"/>
</dbReference>
<comment type="caution">
    <text evidence="5">The sequence shown here is derived from an EMBL/GenBank/DDBJ whole genome shotgun (WGS) entry which is preliminary data.</text>
</comment>
<reference evidence="6" key="1">
    <citation type="journal article" date="2023" name="Commun. Biol.">
        <title>Genome analysis of Parmales, the sister group of diatoms, reveals the evolutionary specialization of diatoms from phago-mixotrophs to photoautotrophs.</title>
        <authorList>
            <person name="Ban H."/>
            <person name="Sato S."/>
            <person name="Yoshikawa S."/>
            <person name="Yamada K."/>
            <person name="Nakamura Y."/>
            <person name="Ichinomiya M."/>
            <person name="Sato N."/>
            <person name="Blanc-Mathieu R."/>
            <person name="Endo H."/>
            <person name="Kuwata A."/>
            <person name="Ogata H."/>
        </authorList>
    </citation>
    <scope>NUCLEOTIDE SEQUENCE [LARGE SCALE GENOMIC DNA]</scope>
</reference>
<dbReference type="PANTHER" id="PTHR19879:SF9">
    <property type="entry name" value="TRANSCRIPTION INITIATION FACTOR TFIID SUBUNIT 5"/>
    <property type="match status" value="1"/>
</dbReference>
<keyword evidence="4" id="KW-0175">Coiled coil</keyword>
<evidence type="ECO:0000256" key="1">
    <source>
        <dbReference type="ARBA" id="ARBA00022574"/>
    </source>
</evidence>
<dbReference type="InterPro" id="IPR036322">
    <property type="entry name" value="WD40_repeat_dom_sf"/>
</dbReference>
<sequence>MSSSLINDAILTYLRQTAQHTAHDALSLCFAEGGAPEAAESNRSGATSESLVGNGAPVDGIGDIVLWGIGKSGLEDALSNFWNKIRAITIQQQQLPNTSAHFDLNLLLTLVYIHVFLDLVSLKDSAGAIRVRDKYFKLVKQWYPFIDELRAIDVEREVETGGLDENLAKIKDLRVKVAEAKRDHDQHQSMYTQLLASKVPPGEYGSKLSAKIHSQKQTLNSLVKALEGELKNLKGLEITAGLRCQRGVVGMTPRSYALLQEVVRDHRIAPITAIVYSRCIIDVSGKSVSSYKTSDMELNTPNPLMKIGGEYGHPDWSDRFSEALLGSIRKISAVQRENEVLSYPPSEKDKIRRGIKTFPGPAAYDQMDGPFNPSICVGTVATKSVRLNGEGGVEVEGRDVSKVKVSPSTMYIAAGGEGVRVWKVGDKEDEEGRAFVGHSGNVYDLSWHPASRHFLSGGSDCAVHLWDSTLPPMSPTNKAVAPIASYHNDGAVYGVAYGTGGYYWASCGEAGGRMWVEDRSGPVRMFTGHTGAVNDISFHPNSSYVATSSDDCTVRIWDIHSANCVRILTGFYGGVGEFAWSPDGRSIAAADAKGIVSVFDIGEGRKVSELPASDSDPYIYSLMYSPCSSALATGSKGGIKIYDVRGEERKVIKEFDTKVEIMDLVWTKGNVIVGGGRIG</sequence>
<gene>
    <name evidence="5" type="ORF">TrCOL_g1840</name>
</gene>
<dbReference type="Gene3D" id="2.130.10.10">
    <property type="entry name" value="YVTN repeat-like/Quinoprotein amine dehydrogenase"/>
    <property type="match status" value="2"/>
</dbReference>
<evidence type="ECO:0000313" key="5">
    <source>
        <dbReference type="EMBL" id="GMI31490.1"/>
    </source>
</evidence>
<dbReference type="InterPro" id="IPR019775">
    <property type="entry name" value="WD40_repeat_CS"/>
</dbReference>
<dbReference type="AlphaFoldDB" id="A0A9W7G3B0"/>
<feature type="repeat" description="WD" evidence="3">
    <location>
        <begin position="435"/>
        <end position="467"/>
    </location>
</feature>
<evidence type="ECO:0000256" key="4">
    <source>
        <dbReference type="SAM" id="Coils"/>
    </source>
</evidence>